<keyword evidence="4" id="KW-0249">Electron transport</keyword>
<dbReference type="Gene3D" id="2.60.40.730">
    <property type="entry name" value="SOR catalytic domain"/>
    <property type="match status" value="1"/>
</dbReference>
<proteinExistence type="inferred from homology"/>
<organism evidence="7 8">
    <name type="scientific">candidate division WOR-3 bacterium</name>
    <dbReference type="NCBI Taxonomy" id="2052148"/>
    <lineage>
        <taxon>Bacteria</taxon>
        <taxon>Bacteria division WOR-3</taxon>
    </lineage>
</organism>
<gene>
    <name evidence="7" type="ORF">GF359_06885</name>
</gene>
<dbReference type="GO" id="GO:0005506">
    <property type="term" value="F:iron ion binding"/>
    <property type="evidence" value="ECO:0007669"/>
    <property type="project" value="InterPro"/>
</dbReference>
<dbReference type="PANTHER" id="PTHR36541:SF1">
    <property type="entry name" value="SUPEROXIDE REDUCTASE-RELATED"/>
    <property type="match status" value="1"/>
</dbReference>
<evidence type="ECO:0000313" key="7">
    <source>
        <dbReference type="EMBL" id="MBD3364923.1"/>
    </source>
</evidence>
<dbReference type="InterPro" id="IPR036073">
    <property type="entry name" value="Desulfoferrodoxin_Fe-bd_dom_sf"/>
</dbReference>
<dbReference type="InterPro" id="IPR002742">
    <property type="entry name" value="Desulfoferrodoxin_Fe-bd_dom"/>
</dbReference>
<keyword evidence="5" id="KW-0408">Iron</keyword>
<evidence type="ECO:0000256" key="2">
    <source>
        <dbReference type="ARBA" id="ARBA00022448"/>
    </source>
</evidence>
<dbReference type="AlphaFoldDB" id="A0A9D5K9F9"/>
<sequence>MSEHITDNIQSADWKAEKHVPVIDCPDKVKRDEWVKVTVTLGKEITHPNTTEHHIRWIKAFFVPDGAKFAYDLGTFEFNAHGESAEGPNTGPVYTHHEASFSFKTAKPGTINVLSYCNIHGLWESSKRVDLI</sequence>
<dbReference type="InterPro" id="IPR051233">
    <property type="entry name" value="Desulfoferrodoxin_SOR"/>
</dbReference>
<evidence type="ECO:0000256" key="4">
    <source>
        <dbReference type="ARBA" id="ARBA00022982"/>
    </source>
</evidence>
<name>A0A9D5K9F9_UNCW3</name>
<keyword evidence="3" id="KW-0479">Metal-binding</keyword>
<protein>
    <submittedName>
        <fullName evidence="7">Neelaredoxin</fullName>
    </submittedName>
</protein>
<evidence type="ECO:0000256" key="5">
    <source>
        <dbReference type="ARBA" id="ARBA00023004"/>
    </source>
</evidence>
<dbReference type="NCBIfam" id="TIGR00332">
    <property type="entry name" value="neela_ferrous"/>
    <property type="match status" value="1"/>
</dbReference>
<comment type="similarity">
    <text evidence="1">Belongs to the desulfoferrodoxin family.</text>
</comment>
<evidence type="ECO:0000259" key="6">
    <source>
        <dbReference type="Pfam" id="PF01880"/>
    </source>
</evidence>
<dbReference type="Proteomes" id="UP000630660">
    <property type="component" value="Unassembled WGS sequence"/>
</dbReference>
<dbReference type="CDD" id="cd03172">
    <property type="entry name" value="SORL_classII"/>
    <property type="match status" value="1"/>
</dbReference>
<evidence type="ECO:0000313" key="8">
    <source>
        <dbReference type="Proteomes" id="UP000630660"/>
    </source>
</evidence>
<comment type="caution">
    <text evidence="7">The sequence shown here is derived from an EMBL/GenBank/DDBJ whole genome shotgun (WGS) entry which is preliminary data.</text>
</comment>
<accession>A0A9D5K9F9</accession>
<reference evidence="7" key="1">
    <citation type="submission" date="2019-11" db="EMBL/GenBank/DDBJ databases">
        <title>Microbial mats filling the niche in hypersaline microbial mats.</title>
        <authorList>
            <person name="Wong H.L."/>
            <person name="Macleod F.I."/>
            <person name="White R.A. III"/>
            <person name="Burns B.P."/>
        </authorList>
    </citation>
    <scope>NUCLEOTIDE SEQUENCE</scope>
    <source>
        <strain evidence="7">Bin_327</strain>
    </source>
</reference>
<feature type="domain" description="Desulfoferrodoxin ferrous iron-binding" evidence="6">
    <location>
        <begin position="12"/>
        <end position="125"/>
    </location>
</feature>
<dbReference type="SUPFAM" id="SSF49367">
    <property type="entry name" value="Superoxide reductase-like"/>
    <property type="match status" value="1"/>
</dbReference>
<dbReference type="EMBL" id="WJKJ01000232">
    <property type="protein sequence ID" value="MBD3364923.1"/>
    <property type="molecule type" value="Genomic_DNA"/>
</dbReference>
<dbReference type="Pfam" id="PF01880">
    <property type="entry name" value="Desulfoferrodox"/>
    <property type="match status" value="1"/>
</dbReference>
<evidence type="ECO:0000256" key="3">
    <source>
        <dbReference type="ARBA" id="ARBA00022723"/>
    </source>
</evidence>
<dbReference type="PANTHER" id="PTHR36541">
    <property type="entry name" value="SUPEROXIDE REDUCTASE-RELATED"/>
    <property type="match status" value="1"/>
</dbReference>
<evidence type="ECO:0000256" key="1">
    <source>
        <dbReference type="ARBA" id="ARBA00005941"/>
    </source>
</evidence>
<keyword evidence="2" id="KW-0813">Transport</keyword>
<dbReference type="GO" id="GO:0016491">
    <property type="term" value="F:oxidoreductase activity"/>
    <property type="evidence" value="ECO:0007669"/>
    <property type="project" value="InterPro"/>
</dbReference>